<proteinExistence type="predicted"/>
<dbReference type="Proteomes" id="UP001165960">
    <property type="component" value="Unassembled WGS sequence"/>
</dbReference>
<evidence type="ECO:0000313" key="1">
    <source>
        <dbReference type="EMBL" id="KAJ9073559.1"/>
    </source>
</evidence>
<sequence length="74" mass="8354">MATADIIIVDMGAVAANSDQLKKEERYLQDTFVPIQARHKVWDKVWVINTDKIKLLSKKVGSTIILKVNNNNTT</sequence>
<dbReference type="EMBL" id="QTSX02002898">
    <property type="protein sequence ID" value="KAJ9073559.1"/>
    <property type="molecule type" value="Genomic_DNA"/>
</dbReference>
<keyword evidence="2" id="KW-1185">Reference proteome</keyword>
<comment type="caution">
    <text evidence="1">The sequence shown here is derived from an EMBL/GenBank/DDBJ whole genome shotgun (WGS) entry which is preliminary data.</text>
</comment>
<evidence type="ECO:0000313" key="2">
    <source>
        <dbReference type="Proteomes" id="UP001165960"/>
    </source>
</evidence>
<accession>A0ACC2TG53</accession>
<name>A0ACC2TG53_9FUNG</name>
<organism evidence="1 2">
    <name type="scientific">Entomophthora muscae</name>
    <dbReference type="NCBI Taxonomy" id="34485"/>
    <lineage>
        <taxon>Eukaryota</taxon>
        <taxon>Fungi</taxon>
        <taxon>Fungi incertae sedis</taxon>
        <taxon>Zoopagomycota</taxon>
        <taxon>Entomophthoromycotina</taxon>
        <taxon>Entomophthoromycetes</taxon>
        <taxon>Entomophthorales</taxon>
        <taxon>Entomophthoraceae</taxon>
        <taxon>Entomophthora</taxon>
    </lineage>
</organism>
<protein>
    <submittedName>
        <fullName evidence="1">Uncharacterized protein</fullName>
    </submittedName>
</protein>
<reference evidence="1" key="1">
    <citation type="submission" date="2022-04" db="EMBL/GenBank/DDBJ databases">
        <title>Genome of the entomopathogenic fungus Entomophthora muscae.</title>
        <authorList>
            <person name="Elya C."/>
            <person name="Lovett B.R."/>
            <person name="Lee E."/>
            <person name="Macias A.M."/>
            <person name="Hajek A.E."/>
            <person name="De Bivort B.L."/>
            <person name="Kasson M.T."/>
            <person name="De Fine Licht H.H."/>
            <person name="Stajich J.E."/>
        </authorList>
    </citation>
    <scope>NUCLEOTIDE SEQUENCE</scope>
    <source>
        <strain evidence="1">Berkeley</strain>
    </source>
</reference>
<gene>
    <name evidence="1" type="ORF">DSO57_1014949</name>
</gene>